<proteinExistence type="predicted"/>
<protein>
    <submittedName>
        <fullName evidence="1">Uncharacterized protein</fullName>
    </submittedName>
</protein>
<evidence type="ECO:0000313" key="2">
    <source>
        <dbReference type="Proteomes" id="UP000217736"/>
    </source>
</evidence>
<keyword evidence="2" id="KW-1185">Reference proteome</keyword>
<reference evidence="2" key="1">
    <citation type="submission" date="2017-06" db="EMBL/GenBank/DDBJ databases">
        <title>Complete Genome Sequence of Mycobacterium shigaense.</title>
        <authorList>
            <person name="Fukano H."/>
            <person name="Yoshida M."/>
            <person name="Kazumi Y."/>
            <person name="Ogura Y."/>
            <person name="Mitarai S."/>
            <person name="Hayashi T."/>
            <person name="Hoshino Y."/>
        </authorList>
    </citation>
    <scope>NUCLEOTIDE SEQUENCE [LARGE SCALE GENOMIC DNA]</scope>
    <source>
        <strain evidence="2">UN-152</strain>
    </source>
</reference>
<dbReference type="AlphaFoldDB" id="A0A1Z4EKD9"/>
<gene>
    <name evidence="1" type="ORF">MSG_03248</name>
</gene>
<sequence length="120" mass="12761">MRVGWVGIIVRLCKFLSVARDFEEKATGMGRHSKLEGLPSYHDFSSVSVECAALGRSASLGSLAVPSGWPTANATSETGPSATEAAGAARSRWLTFQEGLKDLMSASRATFHDDQQASVE</sequence>
<dbReference type="KEGG" id="mshg:MSG_03248"/>
<name>A0A1Z4EKD9_9MYCO</name>
<dbReference type="Proteomes" id="UP000217736">
    <property type="component" value="Chromosome"/>
</dbReference>
<organism evidence="1 2">
    <name type="scientific">Mycobacterium shigaense</name>
    <dbReference type="NCBI Taxonomy" id="722731"/>
    <lineage>
        <taxon>Bacteria</taxon>
        <taxon>Bacillati</taxon>
        <taxon>Actinomycetota</taxon>
        <taxon>Actinomycetes</taxon>
        <taxon>Mycobacteriales</taxon>
        <taxon>Mycobacteriaceae</taxon>
        <taxon>Mycobacterium</taxon>
        <taxon>Mycobacterium simiae complex</taxon>
    </lineage>
</organism>
<evidence type="ECO:0000313" key="1">
    <source>
        <dbReference type="EMBL" id="BAX93386.1"/>
    </source>
</evidence>
<accession>A0A1Z4EKD9</accession>
<dbReference type="EMBL" id="AP018164">
    <property type="protein sequence ID" value="BAX93386.1"/>
    <property type="molecule type" value="Genomic_DNA"/>
</dbReference>